<feature type="compositionally biased region" description="Basic and acidic residues" evidence="1">
    <location>
        <begin position="10"/>
        <end position="19"/>
    </location>
</feature>
<accession>A0AAD6ZR17</accession>
<dbReference type="AlphaFoldDB" id="A0AAD6ZR17"/>
<name>A0AAD6ZR17_9AGAR</name>
<evidence type="ECO:0000313" key="3">
    <source>
        <dbReference type="Proteomes" id="UP001218218"/>
    </source>
</evidence>
<dbReference type="Proteomes" id="UP001218218">
    <property type="component" value="Unassembled WGS sequence"/>
</dbReference>
<gene>
    <name evidence="2" type="ORF">DFH08DRAFT_939588</name>
</gene>
<organism evidence="2 3">
    <name type="scientific">Mycena albidolilacea</name>
    <dbReference type="NCBI Taxonomy" id="1033008"/>
    <lineage>
        <taxon>Eukaryota</taxon>
        <taxon>Fungi</taxon>
        <taxon>Dikarya</taxon>
        <taxon>Basidiomycota</taxon>
        <taxon>Agaricomycotina</taxon>
        <taxon>Agaricomycetes</taxon>
        <taxon>Agaricomycetidae</taxon>
        <taxon>Agaricales</taxon>
        <taxon>Marasmiineae</taxon>
        <taxon>Mycenaceae</taxon>
        <taxon>Mycena</taxon>
    </lineage>
</organism>
<evidence type="ECO:0000256" key="1">
    <source>
        <dbReference type="SAM" id="MobiDB-lite"/>
    </source>
</evidence>
<sequence>MQQRQRHPSNRKDVRESYTARKNLVTHTQRKPLKTAPPLPPHHFTRSACRPHAQCSAGSAASTIVSACMWDELVDWFSLIVPTAAATTTLDEKDNEGEMDTFPEAFENIVRVDVAHDAEAVGSVHFLVTKAAALARSLMDVNGAVLTFDGAAPRQLMAVAGAVLIALDGAPLLMAGVGRDEQIKAHDPIAISQDPRQILE</sequence>
<dbReference type="EMBL" id="JARIHO010000032">
    <property type="protein sequence ID" value="KAJ7334863.1"/>
    <property type="molecule type" value="Genomic_DNA"/>
</dbReference>
<evidence type="ECO:0000313" key="2">
    <source>
        <dbReference type="EMBL" id="KAJ7334863.1"/>
    </source>
</evidence>
<proteinExistence type="predicted"/>
<keyword evidence="3" id="KW-1185">Reference proteome</keyword>
<feature type="region of interest" description="Disordered" evidence="1">
    <location>
        <begin position="1"/>
        <end position="43"/>
    </location>
</feature>
<reference evidence="2" key="1">
    <citation type="submission" date="2023-03" db="EMBL/GenBank/DDBJ databases">
        <title>Massive genome expansion in bonnet fungi (Mycena s.s.) driven by repeated elements and novel gene families across ecological guilds.</title>
        <authorList>
            <consortium name="Lawrence Berkeley National Laboratory"/>
            <person name="Harder C.B."/>
            <person name="Miyauchi S."/>
            <person name="Viragh M."/>
            <person name="Kuo A."/>
            <person name="Thoen E."/>
            <person name="Andreopoulos B."/>
            <person name="Lu D."/>
            <person name="Skrede I."/>
            <person name="Drula E."/>
            <person name="Henrissat B."/>
            <person name="Morin E."/>
            <person name="Kohler A."/>
            <person name="Barry K."/>
            <person name="LaButti K."/>
            <person name="Morin E."/>
            <person name="Salamov A."/>
            <person name="Lipzen A."/>
            <person name="Mereny Z."/>
            <person name="Hegedus B."/>
            <person name="Baldrian P."/>
            <person name="Stursova M."/>
            <person name="Weitz H."/>
            <person name="Taylor A."/>
            <person name="Grigoriev I.V."/>
            <person name="Nagy L.G."/>
            <person name="Martin F."/>
            <person name="Kauserud H."/>
        </authorList>
    </citation>
    <scope>NUCLEOTIDE SEQUENCE</scope>
    <source>
        <strain evidence="2">CBHHK002</strain>
    </source>
</reference>
<protein>
    <submittedName>
        <fullName evidence="2">Uncharacterized protein</fullName>
    </submittedName>
</protein>
<comment type="caution">
    <text evidence="2">The sequence shown here is derived from an EMBL/GenBank/DDBJ whole genome shotgun (WGS) entry which is preliminary data.</text>
</comment>